<reference evidence="1 2" key="1">
    <citation type="submission" date="2014-04" db="EMBL/GenBank/DDBJ databases">
        <title>Evolutionary Origins and Diversification of the Mycorrhizal Mutualists.</title>
        <authorList>
            <consortium name="DOE Joint Genome Institute"/>
            <consortium name="Mycorrhizal Genomics Consortium"/>
            <person name="Kohler A."/>
            <person name="Kuo A."/>
            <person name="Nagy L.G."/>
            <person name="Floudas D."/>
            <person name="Copeland A."/>
            <person name="Barry K.W."/>
            <person name="Cichocki N."/>
            <person name="Veneault-Fourrey C."/>
            <person name="LaButti K."/>
            <person name="Lindquist E.A."/>
            <person name="Lipzen A."/>
            <person name="Lundell T."/>
            <person name="Morin E."/>
            <person name="Murat C."/>
            <person name="Riley R."/>
            <person name="Ohm R."/>
            <person name="Sun H."/>
            <person name="Tunlid A."/>
            <person name="Henrissat B."/>
            <person name="Grigoriev I.V."/>
            <person name="Hibbett D.S."/>
            <person name="Martin F."/>
        </authorList>
    </citation>
    <scope>NUCLEOTIDE SEQUENCE [LARGE SCALE GENOMIC DNA]</scope>
    <source>
        <strain evidence="1 2">Koide BX008</strain>
    </source>
</reference>
<organism evidence="1 2">
    <name type="scientific">Amanita muscaria (strain Koide BX008)</name>
    <dbReference type="NCBI Taxonomy" id="946122"/>
    <lineage>
        <taxon>Eukaryota</taxon>
        <taxon>Fungi</taxon>
        <taxon>Dikarya</taxon>
        <taxon>Basidiomycota</taxon>
        <taxon>Agaricomycotina</taxon>
        <taxon>Agaricomycetes</taxon>
        <taxon>Agaricomycetidae</taxon>
        <taxon>Agaricales</taxon>
        <taxon>Pluteineae</taxon>
        <taxon>Amanitaceae</taxon>
        <taxon>Amanita</taxon>
    </lineage>
</organism>
<dbReference type="EMBL" id="KN818415">
    <property type="protein sequence ID" value="KIL56564.1"/>
    <property type="molecule type" value="Genomic_DNA"/>
</dbReference>
<accession>A0A0C2SRG0</accession>
<name>A0A0C2SRG0_AMAMK</name>
<protein>
    <submittedName>
        <fullName evidence="1">Uncharacterized protein</fullName>
    </submittedName>
</protein>
<evidence type="ECO:0000313" key="2">
    <source>
        <dbReference type="Proteomes" id="UP000054549"/>
    </source>
</evidence>
<dbReference type="HOGENOM" id="CLU_1651711_0_0_1"/>
<dbReference type="InParanoid" id="A0A0C2SRG0"/>
<proteinExistence type="predicted"/>
<dbReference type="AlphaFoldDB" id="A0A0C2SRG0"/>
<keyword evidence="2" id="KW-1185">Reference proteome</keyword>
<dbReference type="Proteomes" id="UP000054549">
    <property type="component" value="Unassembled WGS sequence"/>
</dbReference>
<sequence>MSKMNQEYMNGPMGFLDVAKTIKCGWNLGSAAVSESNDNADWEIVTSRDDWQKFKEIILKGDSHDSHLANFVNSNRPRYLIVSANEGEPGTCIDGGILRRLEAYTRTNWSKAVSPPGAYGWQRRGSVQGEFVREVHRGVASHKLSTKDQCQSNCGSDSES</sequence>
<gene>
    <name evidence="1" type="ORF">M378DRAFT_28276</name>
</gene>
<evidence type="ECO:0000313" key="1">
    <source>
        <dbReference type="EMBL" id="KIL56564.1"/>
    </source>
</evidence>